<dbReference type="GO" id="GO:0019877">
    <property type="term" value="P:diaminopimelate biosynthetic process"/>
    <property type="evidence" value="ECO:0007669"/>
    <property type="project" value="UniProtKB-ARBA"/>
</dbReference>
<dbReference type="SUPFAM" id="SSF53187">
    <property type="entry name" value="Zn-dependent exopeptidases"/>
    <property type="match status" value="1"/>
</dbReference>
<dbReference type="GO" id="GO:0050118">
    <property type="term" value="F:N-acetyldiaminopimelate deacetylase activity"/>
    <property type="evidence" value="ECO:0007669"/>
    <property type="project" value="UniProtKB-ARBA"/>
</dbReference>
<dbReference type="InterPro" id="IPR002933">
    <property type="entry name" value="Peptidase_M20"/>
</dbReference>
<evidence type="ECO:0000256" key="2">
    <source>
        <dbReference type="PIRSR" id="PIRSR005962-1"/>
    </source>
</evidence>
<dbReference type="InterPro" id="IPR036264">
    <property type="entry name" value="Bact_exopeptidase_dim_dom"/>
</dbReference>
<keyword evidence="2" id="KW-0479">Metal-binding</keyword>
<evidence type="ECO:0000313" key="5">
    <source>
        <dbReference type="Proteomes" id="UP000430508"/>
    </source>
</evidence>
<keyword evidence="2" id="KW-0464">Manganese</keyword>
<dbReference type="AlphaFoldDB" id="A0A857DIA8"/>
<accession>A0A857DIA8</accession>
<dbReference type="NCBIfam" id="TIGR01891">
    <property type="entry name" value="amidohydrolases"/>
    <property type="match status" value="1"/>
</dbReference>
<evidence type="ECO:0000259" key="3">
    <source>
        <dbReference type="Pfam" id="PF07687"/>
    </source>
</evidence>
<dbReference type="InterPro" id="IPR011650">
    <property type="entry name" value="Peptidase_M20_dimer"/>
</dbReference>
<dbReference type="PANTHER" id="PTHR11014:SF63">
    <property type="entry name" value="METALLOPEPTIDASE, PUTATIVE (AFU_ORTHOLOGUE AFUA_6G09600)-RELATED"/>
    <property type="match status" value="1"/>
</dbReference>
<gene>
    <name evidence="4" type="ORF">GQ588_07325</name>
</gene>
<dbReference type="Gene3D" id="3.30.70.360">
    <property type="match status" value="1"/>
</dbReference>
<dbReference type="GO" id="GO:0046872">
    <property type="term" value="F:metal ion binding"/>
    <property type="evidence" value="ECO:0007669"/>
    <property type="project" value="UniProtKB-KW"/>
</dbReference>
<feature type="binding site" evidence="2">
    <location>
        <position position="108"/>
    </location>
    <ligand>
        <name>Mn(2+)</name>
        <dbReference type="ChEBI" id="CHEBI:29035"/>
        <label>2</label>
    </ligand>
</feature>
<dbReference type="EMBL" id="CP046996">
    <property type="protein sequence ID" value="QHA00451.1"/>
    <property type="molecule type" value="Genomic_DNA"/>
</dbReference>
<dbReference type="Gene3D" id="3.40.630.10">
    <property type="entry name" value="Zn peptidases"/>
    <property type="match status" value="1"/>
</dbReference>
<protein>
    <submittedName>
        <fullName evidence="4">Amidohydrolase</fullName>
    </submittedName>
</protein>
<name>A0A857DIA8_9FIRM</name>
<feature type="domain" description="Peptidase M20 dimerisation" evidence="3">
    <location>
        <begin position="193"/>
        <end position="284"/>
    </location>
</feature>
<dbReference type="SUPFAM" id="SSF55031">
    <property type="entry name" value="Bacterial exopeptidase dimerisation domain"/>
    <property type="match status" value="1"/>
</dbReference>
<organism evidence="4 5">
    <name type="scientific">Dehalobacter restrictus</name>
    <dbReference type="NCBI Taxonomy" id="55583"/>
    <lineage>
        <taxon>Bacteria</taxon>
        <taxon>Bacillati</taxon>
        <taxon>Bacillota</taxon>
        <taxon>Clostridia</taxon>
        <taxon>Eubacteriales</taxon>
        <taxon>Desulfitobacteriaceae</taxon>
        <taxon>Dehalobacter</taxon>
    </lineage>
</organism>
<dbReference type="RefSeq" id="WP_019225515.1">
    <property type="nucleotide sequence ID" value="NZ_CP046996.1"/>
</dbReference>
<feature type="binding site" evidence="2">
    <location>
        <position position="110"/>
    </location>
    <ligand>
        <name>Mn(2+)</name>
        <dbReference type="ChEBI" id="CHEBI:29035"/>
        <label>2</label>
    </ligand>
</feature>
<dbReference type="Pfam" id="PF07687">
    <property type="entry name" value="M20_dimer"/>
    <property type="match status" value="1"/>
</dbReference>
<comment type="cofactor">
    <cofactor evidence="2">
        <name>Mn(2+)</name>
        <dbReference type="ChEBI" id="CHEBI:29035"/>
    </cofactor>
    <text evidence="2">The Mn(2+) ion enhances activity.</text>
</comment>
<dbReference type="InterPro" id="IPR017439">
    <property type="entry name" value="Amidohydrolase"/>
</dbReference>
<dbReference type="PIRSF" id="PIRSF005962">
    <property type="entry name" value="Pept_M20D_amidohydro"/>
    <property type="match status" value="1"/>
</dbReference>
<evidence type="ECO:0000313" key="4">
    <source>
        <dbReference type="EMBL" id="QHA00451.1"/>
    </source>
</evidence>
<dbReference type="PANTHER" id="PTHR11014">
    <property type="entry name" value="PEPTIDASE M20 FAMILY MEMBER"/>
    <property type="match status" value="1"/>
</dbReference>
<dbReference type="FunFam" id="3.30.70.360:FF:000001">
    <property type="entry name" value="N-acetyldiaminopimelate deacetylase"/>
    <property type="match status" value="1"/>
</dbReference>
<feature type="binding site" evidence="2">
    <location>
        <position position="368"/>
    </location>
    <ligand>
        <name>Mn(2+)</name>
        <dbReference type="ChEBI" id="CHEBI:29035"/>
        <label>2</label>
    </ligand>
</feature>
<sequence length="397" mass="43324">MPENERITAISGLVAERNEEIIDLRRTFHRYPELSFQEYHTADMIFDRLHEVPGIEVSRPTETSVLAAIKGSMPGKMVALRSDIDALPIQEENDLPYRSQNIGTMHACGHDGHAAMLVGAAKVLAELRSDMKGEIRCIFQHAEEKHPGGAKDLVKLGLLNGVDAILALHLFTSLPAGKIGLASGPLMAAPDNFTISIWGKGGHAAMPEDTIDPVLISAQIVTALQNIVSRQTSALKSVVLSITNIQGGSAFNIIPERVDLKGTVRTFDRDTRLEVPKRMENIIKGICFAYGAKYTFDYELGYDPVVNSSSVVGKVTEILKEEFGAKALVKANPVMWGEDFSAYLHRLPGMLIFIGAGNKKKGISHPHHHPCFNIDEEALSIGTRVLACSALGLLERM</sequence>
<keyword evidence="1 4" id="KW-0378">Hydrolase</keyword>
<dbReference type="Pfam" id="PF01546">
    <property type="entry name" value="Peptidase_M20"/>
    <property type="match status" value="1"/>
</dbReference>
<feature type="binding site" evidence="2">
    <location>
        <position position="144"/>
    </location>
    <ligand>
        <name>Mn(2+)</name>
        <dbReference type="ChEBI" id="CHEBI:29035"/>
        <label>2</label>
    </ligand>
</feature>
<proteinExistence type="predicted"/>
<feature type="binding site" evidence="2">
    <location>
        <position position="169"/>
    </location>
    <ligand>
        <name>Mn(2+)</name>
        <dbReference type="ChEBI" id="CHEBI:29035"/>
        <label>2</label>
    </ligand>
</feature>
<evidence type="ECO:0000256" key="1">
    <source>
        <dbReference type="ARBA" id="ARBA00022801"/>
    </source>
</evidence>
<reference evidence="4 5" key="1">
    <citation type="submission" date="2019-12" db="EMBL/GenBank/DDBJ databases">
        <title>Sequence classification of anaerobic respiratory reductive dehalogenases: First we see many, then we see few.</title>
        <authorList>
            <person name="Molenda O."/>
            <person name="Puentes Jacome L.A."/>
            <person name="Cao X."/>
            <person name="Nesbo C.L."/>
            <person name="Tang S."/>
            <person name="Morson N."/>
            <person name="Patron J."/>
            <person name="Lomheim L."/>
            <person name="Wishart D.S."/>
            <person name="Edwards E.A."/>
        </authorList>
    </citation>
    <scope>NUCLEOTIDE SEQUENCE [LARGE SCALE GENOMIC DNA]</scope>
    <source>
        <strain evidence="4 5">12DCA</strain>
    </source>
</reference>
<dbReference type="Proteomes" id="UP000430508">
    <property type="component" value="Chromosome"/>
</dbReference>